<dbReference type="PROSITE" id="PS50994">
    <property type="entry name" value="INTEGRASE"/>
    <property type="match status" value="1"/>
</dbReference>
<proteinExistence type="predicted"/>
<dbReference type="Pfam" id="PF13333">
    <property type="entry name" value="rve_2"/>
    <property type="match status" value="1"/>
</dbReference>
<dbReference type="NCBIfam" id="NF033516">
    <property type="entry name" value="transpos_IS3"/>
    <property type="match status" value="1"/>
</dbReference>
<feature type="domain" description="Integrase catalytic" evidence="1">
    <location>
        <begin position="121"/>
        <end position="284"/>
    </location>
</feature>
<dbReference type="GeneID" id="75152788"/>
<dbReference type="Pfam" id="PF13276">
    <property type="entry name" value="HTH_21"/>
    <property type="match status" value="1"/>
</dbReference>
<dbReference type="InterPro" id="IPR050900">
    <property type="entry name" value="Transposase_IS3/IS150/IS904"/>
</dbReference>
<dbReference type="InterPro" id="IPR001584">
    <property type="entry name" value="Integrase_cat-core"/>
</dbReference>
<dbReference type="Pfam" id="PF00665">
    <property type="entry name" value="rve"/>
    <property type="match status" value="1"/>
</dbReference>
<evidence type="ECO:0000259" key="1">
    <source>
        <dbReference type="PROSITE" id="PS50994"/>
    </source>
</evidence>
<dbReference type="EMBL" id="CP096142">
    <property type="protein sequence ID" value="UXA64351.1"/>
    <property type="molecule type" value="Genomic_DNA"/>
</dbReference>
<dbReference type="PANTHER" id="PTHR46889:SF4">
    <property type="entry name" value="TRANSPOSASE INSO FOR INSERTION SEQUENCE ELEMENT IS911B-RELATED"/>
    <property type="match status" value="1"/>
</dbReference>
<dbReference type="GO" id="GO:0015074">
    <property type="term" value="P:DNA integration"/>
    <property type="evidence" value="ECO:0007669"/>
    <property type="project" value="InterPro"/>
</dbReference>
<dbReference type="InterPro" id="IPR048020">
    <property type="entry name" value="Transpos_IS3"/>
</dbReference>
<dbReference type="SUPFAM" id="SSF53098">
    <property type="entry name" value="Ribonuclease H-like"/>
    <property type="match status" value="1"/>
</dbReference>
<protein>
    <submittedName>
        <fullName evidence="2">IS3 family transposase</fullName>
    </submittedName>
</protein>
<accession>A0A9Q9J1X0</accession>
<dbReference type="InterPro" id="IPR036397">
    <property type="entry name" value="RNaseH_sf"/>
</dbReference>
<sequence length="286" mass="33221">MKYAWIRDQRGYRVRWLCHALGVSPSGYYAWCARRPGPRAQENARLLQRIEQLHAHTREAYGSERLWRALRQQGETCGRHRVRRLRRVHAIRTKRRQRYLRTRSTYQRVAVAPNRLAWPFVSPGPDRVWVADITFVPTRMGWLYLAAVLDMHSRQIAGWAMGERADQALASAALAMALHRRRPAQGAIHHSDQGTQYTSGAYQRQLQEAGLVASMSRKGMPYDNAVMESFFSSLKQELTHHERFASLDEARGKVFEYIEAFYNRQRLHSALGYRSPAEFEKMVVVP</sequence>
<dbReference type="GO" id="GO:0003676">
    <property type="term" value="F:nucleic acid binding"/>
    <property type="evidence" value="ECO:0007669"/>
    <property type="project" value="InterPro"/>
</dbReference>
<dbReference type="AlphaFoldDB" id="A0A9Q9J1X0"/>
<reference evidence="2" key="1">
    <citation type="submission" date="2022-04" db="EMBL/GenBank/DDBJ databases">
        <title>Xanthomonas prunicola pv. tritici, a pathogen causing a previously unreported foliar disease of wheat.</title>
        <authorList>
            <person name="Clavijo F."/>
            <person name="Curland R.D."/>
            <person name="Dill-Macky R."/>
            <person name="Pereyra S."/>
            <person name="Roman-Reyna V."/>
            <person name="Siri M.I."/>
        </authorList>
    </citation>
    <scope>NUCLEOTIDE SEQUENCE</scope>
    <source>
        <strain evidence="2">CIX249</strain>
    </source>
</reference>
<dbReference type="Gene3D" id="3.30.420.10">
    <property type="entry name" value="Ribonuclease H-like superfamily/Ribonuclease H"/>
    <property type="match status" value="1"/>
</dbReference>
<gene>
    <name evidence="2" type="ORF">M0D43_15505</name>
</gene>
<dbReference type="RefSeq" id="WP_252162117.1">
    <property type="nucleotide sequence ID" value="NZ_CP094827.1"/>
</dbReference>
<evidence type="ECO:0000313" key="2">
    <source>
        <dbReference type="EMBL" id="UXA64351.1"/>
    </source>
</evidence>
<evidence type="ECO:0000313" key="3">
    <source>
        <dbReference type="Proteomes" id="UP001058381"/>
    </source>
</evidence>
<organism evidence="2 3">
    <name type="scientific">Xanthomonas prunicola</name>
    <dbReference type="NCBI Taxonomy" id="2053930"/>
    <lineage>
        <taxon>Bacteria</taxon>
        <taxon>Pseudomonadati</taxon>
        <taxon>Pseudomonadota</taxon>
        <taxon>Gammaproteobacteria</taxon>
        <taxon>Lysobacterales</taxon>
        <taxon>Lysobacteraceae</taxon>
        <taxon>Xanthomonas</taxon>
    </lineage>
</organism>
<dbReference type="PANTHER" id="PTHR46889">
    <property type="entry name" value="TRANSPOSASE INSF FOR INSERTION SEQUENCE IS3B-RELATED"/>
    <property type="match status" value="1"/>
</dbReference>
<dbReference type="InterPro" id="IPR025948">
    <property type="entry name" value="HTH-like_dom"/>
</dbReference>
<name>A0A9Q9J1X0_9XANT</name>
<dbReference type="Proteomes" id="UP001058381">
    <property type="component" value="Chromosome"/>
</dbReference>
<dbReference type="InterPro" id="IPR012337">
    <property type="entry name" value="RNaseH-like_sf"/>
</dbReference>